<evidence type="ECO:0000256" key="7">
    <source>
        <dbReference type="ARBA" id="ARBA00022842"/>
    </source>
</evidence>
<comment type="similarity">
    <text evidence="10">Belongs to the ApbE family.</text>
</comment>
<evidence type="ECO:0000256" key="8">
    <source>
        <dbReference type="ARBA" id="ARBA00048540"/>
    </source>
</evidence>
<dbReference type="AlphaFoldDB" id="A0A6L5X7C3"/>
<dbReference type="SUPFAM" id="SSF143631">
    <property type="entry name" value="ApbE-like"/>
    <property type="match status" value="2"/>
</dbReference>
<accession>A0A6L5X7C3</accession>
<comment type="subcellular location">
    <subcellularLocation>
        <location evidence="10">Cell inner membrane</location>
        <topology evidence="10">Lipid-anchor</topology>
        <orientation evidence="10">Periplasmic side</orientation>
    </subcellularLocation>
</comment>
<dbReference type="EMBL" id="VULZ01000010">
    <property type="protein sequence ID" value="MSS15318.1"/>
    <property type="molecule type" value="Genomic_DNA"/>
</dbReference>
<evidence type="ECO:0000313" key="13">
    <source>
        <dbReference type="Proteomes" id="UP000481852"/>
    </source>
</evidence>
<dbReference type="Proteomes" id="UP000481852">
    <property type="component" value="Unassembled WGS sequence"/>
</dbReference>
<evidence type="ECO:0000256" key="2">
    <source>
        <dbReference type="ARBA" id="ARBA00016337"/>
    </source>
</evidence>
<dbReference type="InterPro" id="IPR003374">
    <property type="entry name" value="ApbE-like_sf"/>
</dbReference>
<keyword evidence="10" id="KW-0449">Lipoprotein</keyword>
<dbReference type="EC" id="2.7.1.180" evidence="1 10"/>
<keyword evidence="6 10" id="KW-0274">FAD</keyword>
<comment type="catalytic activity">
    <reaction evidence="8 10">
        <text>L-threonyl-[protein] + FAD = FMN-L-threonyl-[protein] + AMP + H(+)</text>
        <dbReference type="Rhea" id="RHEA:36847"/>
        <dbReference type="Rhea" id="RHEA-COMP:11060"/>
        <dbReference type="Rhea" id="RHEA-COMP:11061"/>
        <dbReference type="ChEBI" id="CHEBI:15378"/>
        <dbReference type="ChEBI" id="CHEBI:30013"/>
        <dbReference type="ChEBI" id="CHEBI:57692"/>
        <dbReference type="ChEBI" id="CHEBI:74257"/>
        <dbReference type="ChEBI" id="CHEBI:456215"/>
        <dbReference type="EC" id="2.7.1.180"/>
    </reaction>
</comment>
<feature type="binding site" evidence="9">
    <location>
        <position position="227"/>
    </location>
    <ligand>
        <name>Mg(2+)</name>
        <dbReference type="ChEBI" id="CHEBI:18420"/>
    </ligand>
</feature>
<keyword evidence="10" id="KW-0997">Cell inner membrane</keyword>
<dbReference type="Gene3D" id="3.10.520.10">
    <property type="entry name" value="ApbE-like domains"/>
    <property type="match status" value="1"/>
</dbReference>
<feature type="binding site" evidence="9">
    <location>
        <position position="342"/>
    </location>
    <ligand>
        <name>Mg(2+)</name>
        <dbReference type="ChEBI" id="CHEBI:18420"/>
    </ligand>
</feature>
<evidence type="ECO:0000256" key="5">
    <source>
        <dbReference type="ARBA" id="ARBA00022723"/>
    </source>
</evidence>
<comment type="function">
    <text evidence="10">Flavin transferase that catalyzes the transfer of the FMN moiety of FAD and its covalent binding to the hydroxyl group of a threonine residue in a target flavoprotein.</text>
</comment>
<evidence type="ECO:0000313" key="12">
    <source>
        <dbReference type="EMBL" id="MSS15318.1"/>
    </source>
</evidence>
<evidence type="ECO:0000256" key="6">
    <source>
        <dbReference type="ARBA" id="ARBA00022827"/>
    </source>
</evidence>
<keyword evidence="4 10" id="KW-0808">Transferase</keyword>
<gene>
    <name evidence="12" type="ORF">FYJ35_09765</name>
</gene>
<dbReference type="GO" id="GO:0016740">
    <property type="term" value="F:transferase activity"/>
    <property type="evidence" value="ECO:0007669"/>
    <property type="project" value="UniProtKB-UniRule"/>
</dbReference>
<name>A0A6L5X7C3_9FIRM</name>
<dbReference type="GO" id="GO:0046872">
    <property type="term" value="F:metal ion binding"/>
    <property type="evidence" value="ECO:0007669"/>
    <property type="project" value="UniProtKB-UniRule"/>
</dbReference>
<keyword evidence="7 9" id="KW-0460">Magnesium</keyword>
<evidence type="ECO:0000256" key="3">
    <source>
        <dbReference type="ARBA" id="ARBA00022630"/>
    </source>
</evidence>
<feature type="signal peptide" evidence="10">
    <location>
        <begin position="1"/>
        <end position="38"/>
    </location>
</feature>
<sequence>MSFKYLKKTTTPITPAAAGAMLACSMLISAVLTPAAYAGQNEEPQTRQLFAMTTVMNLKAYGEDAGAALDDAEKKIRSLDSLLSTGTKGSEVWQINHDGSGTLSDDTAALTDMSLQLYQETNGAFDFTIYPIMKLWGFTEFFGESGDETESSTENAPGHEASAQTEAETQTEAAADALSSSEHLISHVPTKVEIEALLPLVDSSKVIYDPETKKLTLPSGVQIDFGGIAKGYTSQAVMDIYQKHHLTGGLADLGGNIQVTGNKPDGSPWRVGIEDPADTSALLGILTLSEDSTVITSGGYERYLVDQDGRRYPHIIDPSTGYPVENDLSSVSIICKDGALADGLSTSLCVMGKMKAISFWKAHKDQFDMVLFDTDQTITISEGLKNSFLSDRYKIETVSAG</sequence>
<keyword evidence="5 9" id="KW-0479">Metal-binding</keyword>
<dbReference type="PROSITE" id="PS51257">
    <property type="entry name" value="PROKAR_LIPOPROTEIN"/>
    <property type="match status" value="1"/>
</dbReference>
<dbReference type="InterPro" id="IPR024932">
    <property type="entry name" value="ApbE"/>
</dbReference>
<comment type="cofactor">
    <cofactor evidence="9">
        <name>Mg(2+)</name>
        <dbReference type="ChEBI" id="CHEBI:18420"/>
    </cofactor>
    <cofactor evidence="9">
        <name>Mn(2+)</name>
        <dbReference type="ChEBI" id="CHEBI:29035"/>
    </cofactor>
    <text evidence="9">Magnesium. Can also use manganese.</text>
</comment>
<keyword evidence="13" id="KW-1185">Reference proteome</keyword>
<feature type="region of interest" description="Disordered" evidence="11">
    <location>
        <begin position="145"/>
        <end position="167"/>
    </location>
</feature>
<keyword evidence="10" id="KW-1003">Cell membrane</keyword>
<evidence type="ECO:0000256" key="10">
    <source>
        <dbReference type="RuleBase" id="RU363002"/>
    </source>
</evidence>
<evidence type="ECO:0000256" key="4">
    <source>
        <dbReference type="ARBA" id="ARBA00022679"/>
    </source>
</evidence>
<dbReference type="PIRSF" id="PIRSF006268">
    <property type="entry name" value="ApbE"/>
    <property type="match status" value="1"/>
</dbReference>
<organism evidence="12 13">
    <name type="scientific">Porcincola intestinalis</name>
    <dbReference type="NCBI Taxonomy" id="2606632"/>
    <lineage>
        <taxon>Bacteria</taxon>
        <taxon>Bacillati</taxon>
        <taxon>Bacillota</taxon>
        <taxon>Clostridia</taxon>
        <taxon>Lachnospirales</taxon>
        <taxon>Lachnospiraceae</taxon>
        <taxon>Porcincola</taxon>
    </lineage>
</organism>
<dbReference type="GO" id="GO:0005886">
    <property type="term" value="C:plasma membrane"/>
    <property type="evidence" value="ECO:0007669"/>
    <property type="project" value="UniProtKB-SubCell"/>
</dbReference>
<feature type="binding site" evidence="9">
    <location>
        <position position="346"/>
    </location>
    <ligand>
        <name>Mg(2+)</name>
        <dbReference type="ChEBI" id="CHEBI:18420"/>
    </ligand>
</feature>
<evidence type="ECO:0000256" key="1">
    <source>
        <dbReference type="ARBA" id="ARBA00011955"/>
    </source>
</evidence>
<keyword evidence="3 10" id="KW-0285">Flavoprotein</keyword>
<proteinExistence type="inferred from homology"/>
<comment type="caution">
    <text evidence="12">The sequence shown here is derived from an EMBL/GenBank/DDBJ whole genome shotgun (WGS) entry which is preliminary data.</text>
</comment>
<keyword evidence="10" id="KW-0472">Membrane</keyword>
<evidence type="ECO:0000256" key="11">
    <source>
        <dbReference type="SAM" id="MobiDB-lite"/>
    </source>
</evidence>
<reference evidence="12 13" key="1">
    <citation type="submission" date="2019-08" db="EMBL/GenBank/DDBJ databases">
        <title>In-depth cultivation of the pig gut microbiome towards novel bacterial diversity and tailored functional studies.</title>
        <authorList>
            <person name="Wylensek D."/>
            <person name="Hitch T.C.A."/>
            <person name="Clavel T."/>
        </authorList>
    </citation>
    <scope>NUCLEOTIDE SEQUENCE [LARGE SCALE GENOMIC DNA]</scope>
    <source>
        <strain evidence="12 13">Oil+RF-744-WCA-WT-11</strain>
    </source>
</reference>
<feature type="chain" id="PRO_5039741122" description="FAD:protein FMN transferase" evidence="10">
    <location>
        <begin position="39"/>
        <end position="401"/>
    </location>
</feature>
<dbReference type="RefSeq" id="WP_154526038.1">
    <property type="nucleotide sequence ID" value="NZ_VULZ01000010.1"/>
</dbReference>
<evidence type="ECO:0000256" key="9">
    <source>
        <dbReference type="PIRSR" id="PIRSR006268-2"/>
    </source>
</evidence>
<dbReference type="PANTHER" id="PTHR30040">
    <property type="entry name" value="THIAMINE BIOSYNTHESIS LIPOPROTEIN APBE"/>
    <property type="match status" value="1"/>
</dbReference>
<dbReference type="Pfam" id="PF02424">
    <property type="entry name" value="ApbE"/>
    <property type="match status" value="1"/>
</dbReference>
<dbReference type="PANTHER" id="PTHR30040:SF2">
    <property type="entry name" value="FAD:PROTEIN FMN TRANSFERASE"/>
    <property type="match status" value="1"/>
</dbReference>
<keyword evidence="10" id="KW-0732">Signal</keyword>
<protein>
    <recommendedName>
        <fullName evidence="2 10">FAD:protein FMN transferase</fullName>
        <ecNumber evidence="1 10">2.7.1.180</ecNumber>
    </recommendedName>
</protein>